<proteinExistence type="predicted"/>
<reference evidence="2 3" key="1">
    <citation type="journal article" date="2023" name="Mol. Biol. Evol.">
        <title>Genomics of Secondarily Temperate Adaptation in the Only Non-Antarctic Icefish.</title>
        <authorList>
            <person name="Rivera-Colon A.G."/>
            <person name="Rayamajhi N."/>
            <person name="Minhas B.F."/>
            <person name="Madrigal G."/>
            <person name="Bilyk K.T."/>
            <person name="Yoon V."/>
            <person name="Hune M."/>
            <person name="Gregory S."/>
            <person name="Cheng C.H.C."/>
            <person name="Catchen J.M."/>
        </authorList>
    </citation>
    <scope>NUCLEOTIDE SEQUENCE [LARGE SCALE GENOMIC DNA]</scope>
    <source>
        <tissue evidence="2">Hepatocytes</tissue>
    </source>
</reference>
<organism evidence="2 3">
    <name type="scientific">Champsocephalus esox</name>
    <name type="common">pike icefish</name>
    <dbReference type="NCBI Taxonomy" id="159716"/>
    <lineage>
        <taxon>Eukaryota</taxon>
        <taxon>Metazoa</taxon>
        <taxon>Chordata</taxon>
        <taxon>Craniata</taxon>
        <taxon>Vertebrata</taxon>
        <taxon>Euteleostomi</taxon>
        <taxon>Actinopterygii</taxon>
        <taxon>Neopterygii</taxon>
        <taxon>Teleostei</taxon>
        <taxon>Neoteleostei</taxon>
        <taxon>Acanthomorphata</taxon>
        <taxon>Eupercaria</taxon>
        <taxon>Perciformes</taxon>
        <taxon>Notothenioidei</taxon>
        <taxon>Channichthyidae</taxon>
        <taxon>Champsocephalus</taxon>
    </lineage>
</organism>
<evidence type="ECO:0000256" key="1">
    <source>
        <dbReference type="SAM" id="MobiDB-lite"/>
    </source>
</evidence>
<sequence length="69" mass="7614">MLTSLEMIDSPRLAREESRAGASPGRLLPAALPWHQHSVTSQVMEPPCPLPPRVTHLLSPASCRNQHRP</sequence>
<name>A0AAN8BK87_9TELE</name>
<feature type="region of interest" description="Disordered" evidence="1">
    <location>
        <begin position="40"/>
        <end position="69"/>
    </location>
</feature>
<feature type="region of interest" description="Disordered" evidence="1">
    <location>
        <begin position="1"/>
        <end position="24"/>
    </location>
</feature>
<gene>
    <name evidence="2" type="ORF">CesoFtcFv8_017402</name>
</gene>
<accession>A0AAN8BK87</accession>
<dbReference type="Proteomes" id="UP001335648">
    <property type="component" value="Unassembled WGS sequence"/>
</dbReference>
<evidence type="ECO:0000313" key="3">
    <source>
        <dbReference type="Proteomes" id="UP001335648"/>
    </source>
</evidence>
<comment type="caution">
    <text evidence="2">The sequence shown here is derived from an EMBL/GenBank/DDBJ whole genome shotgun (WGS) entry which is preliminary data.</text>
</comment>
<dbReference type="AlphaFoldDB" id="A0AAN8BK87"/>
<protein>
    <submittedName>
        <fullName evidence="2">Uncharacterized protein</fullName>
    </submittedName>
</protein>
<evidence type="ECO:0000313" key="2">
    <source>
        <dbReference type="EMBL" id="KAK5886362.1"/>
    </source>
</evidence>
<dbReference type="EMBL" id="JAULUE010002059">
    <property type="protein sequence ID" value="KAK5886362.1"/>
    <property type="molecule type" value="Genomic_DNA"/>
</dbReference>
<keyword evidence="3" id="KW-1185">Reference proteome</keyword>